<dbReference type="Proteomes" id="UP000614410">
    <property type="component" value="Unassembled WGS sequence"/>
</dbReference>
<dbReference type="EMBL" id="JAEKNN010000053">
    <property type="protein sequence ID" value="MBJ7609862.1"/>
    <property type="molecule type" value="Genomic_DNA"/>
</dbReference>
<proteinExistence type="predicted"/>
<protein>
    <submittedName>
        <fullName evidence="2">Uncharacterized protein</fullName>
    </submittedName>
</protein>
<sequence>MVAAAVAGVLFAGAAVGVPLGLLTRGSHAGPAASATSPIPRPSPTSATLAQARALYQQALAATRGSAGFHYVALSTGGTDNQKIVGDAGQSGGSQVITLNSTYVSEQFTLLLVGGTVFFQGNAAAVEDQLGVPAARAPAVQGTWVSISSGNGPYSVVAPGITVADQATQLPLAPTSTNPLPTATGASASRILGTVPRQQGAPGGTAHLDIDTGSHLPISYVSTMTLGGVTRTSTITFSAWGTAAAPPAPPGAVAWSTLGASRPPGGYGGGGGGQSPSATPQV</sequence>
<dbReference type="AlphaFoldDB" id="A0A934NA83"/>
<feature type="compositionally biased region" description="Low complexity" evidence="1">
    <location>
        <begin position="246"/>
        <end position="255"/>
    </location>
</feature>
<organism evidence="2 3">
    <name type="scientific">Candidatus Amunia macphersoniae</name>
    <dbReference type="NCBI Taxonomy" id="3127014"/>
    <lineage>
        <taxon>Bacteria</taxon>
        <taxon>Bacillati</taxon>
        <taxon>Candidatus Dormiibacterota</taxon>
        <taxon>Candidatus Dormibacteria</taxon>
        <taxon>Candidatus Aeolococcales</taxon>
        <taxon>Candidatus Aeolococcaceae</taxon>
        <taxon>Candidatus Amunia</taxon>
    </lineage>
</organism>
<dbReference type="Gene3D" id="2.50.20.20">
    <property type="match status" value="1"/>
</dbReference>
<gene>
    <name evidence="2" type="ORF">JF887_10610</name>
</gene>
<feature type="region of interest" description="Disordered" evidence="1">
    <location>
        <begin position="246"/>
        <end position="282"/>
    </location>
</feature>
<reference evidence="2 3" key="1">
    <citation type="submission" date="2020-10" db="EMBL/GenBank/DDBJ databases">
        <title>Ca. Dormibacterota MAGs.</title>
        <authorList>
            <person name="Montgomery K."/>
        </authorList>
    </citation>
    <scope>NUCLEOTIDE SEQUENCE [LARGE SCALE GENOMIC DNA]</scope>
    <source>
        <strain evidence="2">Mitchell_Peninsula_5</strain>
    </source>
</reference>
<feature type="compositionally biased region" description="Gly residues" evidence="1">
    <location>
        <begin position="265"/>
        <end position="274"/>
    </location>
</feature>
<name>A0A934NA83_9BACT</name>
<comment type="caution">
    <text evidence="2">The sequence shown here is derived from an EMBL/GenBank/DDBJ whole genome shotgun (WGS) entry which is preliminary data.</text>
</comment>
<accession>A0A934NA83</accession>
<evidence type="ECO:0000313" key="2">
    <source>
        <dbReference type="EMBL" id="MBJ7609862.1"/>
    </source>
</evidence>
<evidence type="ECO:0000313" key="3">
    <source>
        <dbReference type="Proteomes" id="UP000614410"/>
    </source>
</evidence>
<evidence type="ECO:0000256" key="1">
    <source>
        <dbReference type="SAM" id="MobiDB-lite"/>
    </source>
</evidence>